<comment type="caution">
    <text evidence="7">The sequence shown here is derived from an EMBL/GenBank/DDBJ whole genome shotgun (WGS) entry which is preliminary data.</text>
</comment>
<comment type="function">
    <text evidence="5">Component of the eukaryotic translation initiation factor 3 (eIF-3) complex, which is involved in protein synthesis of a specialized repertoire of mRNAs and, together with other initiation factors, stimulates binding of mRNA and methionyl-tRNAi to the 40S ribosome. The eIF-3 complex specifically targets and initiates translation of a subset of mRNAs involved in cell proliferation.</text>
</comment>
<keyword evidence="2 5" id="KW-0963">Cytoplasm</keyword>
<organism evidence="7 8">
    <name type="scientific">Discostella pseudostelligera</name>
    <dbReference type="NCBI Taxonomy" id="259834"/>
    <lineage>
        <taxon>Eukaryota</taxon>
        <taxon>Sar</taxon>
        <taxon>Stramenopiles</taxon>
        <taxon>Ochrophyta</taxon>
        <taxon>Bacillariophyta</taxon>
        <taxon>Coscinodiscophyceae</taxon>
        <taxon>Thalassiosirophycidae</taxon>
        <taxon>Stephanodiscales</taxon>
        <taxon>Stephanodiscaceae</taxon>
        <taxon>Discostella</taxon>
    </lineage>
</organism>
<dbReference type="GO" id="GO:0016282">
    <property type="term" value="C:eukaryotic 43S preinitiation complex"/>
    <property type="evidence" value="ECO:0007669"/>
    <property type="project" value="UniProtKB-UniRule"/>
</dbReference>
<dbReference type="SMART" id="SM00088">
    <property type="entry name" value="PINT"/>
    <property type="match status" value="1"/>
</dbReference>
<dbReference type="AlphaFoldDB" id="A0ABD3MF25"/>
<evidence type="ECO:0000256" key="3">
    <source>
        <dbReference type="ARBA" id="ARBA00022540"/>
    </source>
</evidence>
<dbReference type="PANTHER" id="PTHR15350:SF2">
    <property type="entry name" value="EUKARYOTIC TRANSLATION INITIATION FACTOR 3 SUBUNIT M"/>
    <property type="match status" value="1"/>
</dbReference>
<keyword evidence="4 5" id="KW-0648">Protein biosynthesis</keyword>
<evidence type="ECO:0000256" key="2">
    <source>
        <dbReference type="ARBA" id="ARBA00022490"/>
    </source>
</evidence>
<dbReference type="GO" id="GO:0071541">
    <property type="term" value="C:eukaryotic translation initiation factor 3 complex, eIF3m"/>
    <property type="evidence" value="ECO:0007669"/>
    <property type="project" value="UniProtKB-UniRule"/>
</dbReference>
<dbReference type="Pfam" id="PF18005">
    <property type="entry name" value="eIF3m_C_helix"/>
    <property type="match status" value="1"/>
</dbReference>
<protein>
    <recommendedName>
        <fullName evidence="5">Eukaryotic translation initiation factor 3 subunit M</fullName>
        <shortName evidence="5">eIF3m</shortName>
    </recommendedName>
</protein>
<comment type="similarity">
    <text evidence="5">Belongs to the eIF-3 subunit M family.</text>
</comment>
<evidence type="ECO:0000256" key="4">
    <source>
        <dbReference type="ARBA" id="ARBA00022917"/>
    </source>
</evidence>
<dbReference type="EMBL" id="JALLBG020000138">
    <property type="protein sequence ID" value="KAL3762197.1"/>
    <property type="molecule type" value="Genomic_DNA"/>
</dbReference>
<dbReference type="PROSITE" id="PS50250">
    <property type="entry name" value="PCI"/>
    <property type="match status" value="1"/>
</dbReference>
<keyword evidence="8" id="KW-1185">Reference proteome</keyword>
<dbReference type="GO" id="GO:0001732">
    <property type="term" value="P:formation of cytoplasmic translation initiation complex"/>
    <property type="evidence" value="ECO:0007669"/>
    <property type="project" value="UniProtKB-UniRule"/>
</dbReference>
<dbReference type="InterPro" id="IPR040750">
    <property type="entry name" value="eIF3m_C_helix"/>
</dbReference>
<comment type="subunit">
    <text evidence="5">Component of the eukaryotic translation initiation factor 3 (eIF-3) complex.</text>
</comment>
<evidence type="ECO:0000313" key="8">
    <source>
        <dbReference type="Proteomes" id="UP001530293"/>
    </source>
</evidence>
<dbReference type="HAMAP" id="MF_03012">
    <property type="entry name" value="eIF3m"/>
    <property type="match status" value="1"/>
</dbReference>
<dbReference type="SUPFAM" id="SSF46785">
    <property type="entry name" value="Winged helix' DNA-binding domain"/>
    <property type="match status" value="1"/>
</dbReference>
<sequence>MATLTISPPHPSSTLVNISDDADLRLIRVLAPCCTSSPSSFEEECNIAIGNSDAAQLLRTVISHGTIRGLLTNTNFSVEEVVSVFSLLTVYLDRVGDASVARELCGALADAVVAAGGSGEATGDEEAKKRKTKQSAMVASLFNLRTNADEKVKLLTKVVELADISALSPGASRGVSALADMLEPTTLQSTLKLWGNLQDEEGGGILALRALYAAVVSGMDRVLDKLAKDGGEEDKTIAMKITATKERKQTYLLHFLETYTDESQLDDQARKYACEASVYAISEPINLFSTQRRILNLPAITSLSKSQPALYDLLKIFMEGKLQDYRDFNAMPDKMTVFSTFGLDEEVCMKNMSLLSLVSLAGEHEEIPYGAIASTLNIPEEEVEHWVIRAVSSGLMEAKMDQLRKVVLVERCAARQFGMKEWTALKIRLDTWKSNVRGVLDALKKSGAVPAVDGQ</sequence>
<evidence type="ECO:0000256" key="1">
    <source>
        <dbReference type="ARBA" id="ARBA00008482"/>
    </source>
</evidence>
<dbReference type="InterPro" id="IPR000717">
    <property type="entry name" value="PCI_dom"/>
</dbReference>
<dbReference type="InterPro" id="IPR027528">
    <property type="entry name" value="eIF3m"/>
</dbReference>
<gene>
    <name evidence="7" type="ORF">ACHAWU_004735</name>
</gene>
<feature type="domain" description="PCI" evidence="6">
    <location>
        <begin position="247"/>
        <end position="414"/>
    </location>
</feature>
<dbReference type="Pfam" id="PF01399">
    <property type="entry name" value="PCI"/>
    <property type="match status" value="1"/>
</dbReference>
<proteinExistence type="inferred from homology"/>
<dbReference type="GO" id="GO:0003743">
    <property type="term" value="F:translation initiation factor activity"/>
    <property type="evidence" value="ECO:0007669"/>
    <property type="project" value="UniProtKB-UniRule"/>
</dbReference>
<evidence type="ECO:0000259" key="6">
    <source>
        <dbReference type="PROSITE" id="PS50250"/>
    </source>
</evidence>
<accession>A0ABD3MF25</accession>
<dbReference type="PANTHER" id="PTHR15350">
    <property type="entry name" value="COP9 SIGNALOSOME COMPLEX SUBUNIT 7/DENDRITIC CELL PROTEIN GA17"/>
    <property type="match status" value="1"/>
</dbReference>
<comment type="subcellular location">
    <subcellularLocation>
        <location evidence="5">Cytoplasm</location>
    </subcellularLocation>
</comment>
<dbReference type="GO" id="GO:0033290">
    <property type="term" value="C:eukaryotic 48S preinitiation complex"/>
    <property type="evidence" value="ECO:0007669"/>
    <property type="project" value="UniProtKB-UniRule"/>
</dbReference>
<comment type="similarity">
    <text evidence="1">Belongs to the CSN7/EIF3M family. CSN7 subfamily.</text>
</comment>
<name>A0ABD3MF25_9STRA</name>
<reference evidence="7 8" key="1">
    <citation type="submission" date="2024-10" db="EMBL/GenBank/DDBJ databases">
        <title>Updated reference genomes for cyclostephanoid diatoms.</title>
        <authorList>
            <person name="Roberts W.R."/>
            <person name="Alverson A.J."/>
        </authorList>
    </citation>
    <scope>NUCLEOTIDE SEQUENCE [LARGE SCALE GENOMIC DNA]</scope>
    <source>
        <strain evidence="7 8">AJA232-27</strain>
    </source>
</reference>
<dbReference type="InterPro" id="IPR045237">
    <property type="entry name" value="COPS7/eIF3m"/>
</dbReference>
<dbReference type="Proteomes" id="UP001530293">
    <property type="component" value="Unassembled WGS sequence"/>
</dbReference>
<evidence type="ECO:0000256" key="5">
    <source>
        <dbReference type="HAMAP-Rule" id="MF_03012"/>
    </source>
</evidence>
<evidence type="ECO:0000313" key="7">
    <source>
        <dbReference type="EMBL" id="KAL3762197.1"/>
    </source>
</evidence>
<keyword evidence="3 5" id="KW-0396">Initiation factor</keyword>
<dbReference type="InterPro" id="IPR036390">
    <property type="entry name" value="WH_DNA-bd_sf"/>
</dbReference>